<dbReference type="Proteomes" id="UP000198688">
    <property type="component" value="Chromosome I"/>
</dbReference>
<dbReference type="GO" id="GO:0016987">
    <property type="term" value="F:sigma factor activity"/>
    <property type="evidence" value="ECO:0007669"/>
    <property type="project" value="UniProtKB-KW"/>
</dbReference>
<dbReference type="InterPro" id="IPR007627">
    <property type="entry name" value="RNA_pol_sigma70_r2"/>
</dbReference>
<dbReference type="PANTHER" id="PTHR43133:SF8">
    <property type="entry name" value="RNA POLYMERASE SIGMA FACTOR HI_1459-RELATED"/>
    <property type="match status" value="1"/>
</dbReference>
<evidence type="ECO:0000313" key="9">
    <source>
        <dbReference type="EMBL" id="SDT56749.1"/>
    </source>
</evidence>
<reference evidence="9 10" key="1">
    <citation type="submission" date="2016-10" db="EMBL/GenBank/DDBJ databases">
        <authorList>
            <person name="de Groot N.N."/>
        </authorList>
    </citation>
    <scope>NUCLEOTIDE SEQUENCE [LARGE SCALE GENOMIC DNA]</scope>
    <source>
        <strain evidence="9 10">DSM 43941</strain>
    </source>
</reference>
<dbReference type="Pfam" id="PF08281">
    <property type="entry name" value="Sigma70_r4_2"/>
    <property type="match status" value="1"/>
</dbReference>
<keyword evidence="6" id="KW-0175">Coiled coil</keyword>
<dbReference type="NCBIfam" id="TIGR02937">
    <property type="entry name" value="sigma70-ECF"/>
    <property type="match status" value="1"/>
</dbReference>
<evidence type="ECO:0000256" key="1">
    <source>
        <dbReference type="ARBA" id="ARBA00010641"/>
    </source>
</evidence>
<dbReference type="InterPro" id="IPR013324">
    <property type="entry name" value="RNA_pol_sigma_r3/r4-like"/>
</dbReference>
<keyword evidence="2" id="KW-0805">Transcription regulation</keyword>
<dbReference type="InterPro" id="IPR013325">
    <property type="entry name" value="RNA_pol_sigma_r2"/>
</dbReference>
<keyword evidence="5" id="KW-0804">Transcription</keyword>
<evidence type="ECO:0000256" key="6">
    <source>
        <dbReference type="SAM" id="Coils"/>
    </source>
</evidence>
<feature type="coiled-coil region" evidence="6">
    <location>
        <begin position="141"/>
        <end position="168"/>
    </location>
</feature>
<dbReference type="PANTHER" id="PTHR43133">
    <property type="entry name" value="RNA POLYMERASE ECF-TYPE SIGMA FACTO"/>
    <property type="match status" value="1"/>
</dbReference>
<gene>
    <name evidence="9" type="ORF">SAMN04489716_4561</name>
</gene>
<dbReference type="InterPro" id="IPR013249">
    <property type="entry name" value="RNA_pol_sigma70_r4_t2"/>
</dbReference>
<dbReference type="OrthoDB" id="4184921at2"/>
<proteinExistence type="inferred from homology"/>
<evidence type="ECO:0000259" key="7">
    <source>
        <dbReference type="Pfam" id="PF04542"/>
    </source>
</evidence>
<accession>A0A1H2BFR7</accession>
<name>A0A1H2BFR7_9ACTN</name>
<keyword evidence="4" id="KW-0238">DNA-binding</keyword>
<dbReference type="Pfam" id="PF04542">
    <property type="entry name" value="Sigma70_r2"/>
    <property type="match status" value="1"/>
</dbReference>
<dbReference type="GO" id="GO:0006352">
    <property type="term" value="P:DNA-templated transcription initiation"/>
    <property type="evidence" value="ECO:0007669"/>
    <property type="project" value="InterPro"/>
</dbReference>
<dbReference type="InterPro" id="IPR039425">
    <property type="entry name" value="RNA_pol_sigma-70-like"/>
</dbReference>
<evidence type="ECO:0000256" key="4">
    <source>
        <dbReference type="ARBA" id="ARBA00023125"/>
    </source>
</evidence>
<dbReference type="GO" id="GO:0003677">
    <property type="term" value="F:DNA binding"/>
    <property type="evidence" value="ECO:0007669"/>
    <property type="project" value="UniProtKB-KW"/>
</dbReference>
<feature type="domain" description="RNA polymerase sigma-70 region 2" evidence="7">
    <location>
        <begin position="10"/>
        <end position="77"/>
    </location>
</feature>
<dbReference type="InterPro" id="IPR014284">
    <property type="entry name" value="RNA_pol_sigma-70_dom"/>
</dbReference>
<sequence>MNVDSRRARFETLAPAVIDAVRRYLARRTDPATADDVLSETLLICWRRLDEMPEEHLPWAYGVARNCLANAERGHRRQFRLLTRISRLDPPPQVADGPAPEDGDLAQAMKELTVKDAEILRLWAWEDLPPAQIAVVMGITANAASIRLHRAKEKLRDALRKNDDLAGHEESTERRRS</sequence>
<dbReference type="EMBL" id="LT629758">
    <property type="protein sequence ID" value="SDT56749.1"/>
    <property type="molecule type" value="Genomic_DNA"/>
</dbReference>
<evidence type="ECO:0000259" key="8">
    <source>
        <dbReference type="Pfam" id="PF08281"/>
    </source>
</evidence>
<dbReference type="Gene3D" id="1.10.10.10">
    <property type="entry name" value="Winged helix-like DNA-binding domain superfamily/Winged helix DNA-binding domain"/>
    <property type="match status" value="1"/>
</dbReference>
<feature type="domain" description="RNA polymerase sigma factor 70 region 4 type 2" evidence="8">
    <location>
        <begin position="104"/>
        <end position="155"/>
    </location>
</feature>
<organism evidence="9 10">
    <name type="scientific">Actinoplanes derwentensis</name>
    <dbReference type="NCBI Taxonomy" id="113562"/>
    <lineage>
        <taxon>Bacteria</taxon>
        <taxon>Bacillati</taxon>
        <taxon>Actinomycetota</taxon>
        <taxon>Actinomycetes</taxon>
        <taxon>Micromonosporales</taxon>
        <taxon>Micromonosporaceae</taxon>
        <taxon>Actinoplanes</taxon>
    </lineage>
</organism>
<evidence type="ECO:0000313" key="10">
    <source>
        <dbReference type="Proteomes" id="UP000198688"/>
    </source>
</evidence>
<dbReference type="Gene3D" id="1.10.1740.10">
    <property type="match status" value="1"/>
</dbReference>
<protein>
    <submittedName>
        <fullName evidence="9">RNA polymerase, sigma subunit, SigV</fullName>
    </submittedName>
</protein>
<evidence type="ECO:0000256" key="5">
    <source>
        <dbReference type="ARBA" id="ARBA00023163"/>
    </source>
</evidence>
<dbReference type="STRING" id="113562.SAMN04489716_4561"/>
<comment type="similarity">
    <text evidence="1">Belongs to the sigma-70 factor family. ECF subfamily.</text>
</comment>
<dbReference type="SUPFAM" id="SSF88946">
    <property type="entry name" value="Sigma2 domain of RNA polymerase sigma factors"/>
    <property type="match status" value="1"/>
</dbReference>
<dbReference type="SUPFAM" id="SSF88659">
    <property type="entry name" value="Sigma3 and sigma4 domains of RNA polymerase sigma factors"/>
    <property type="match status" value="1"/>
</dbReference>
<evidence type="ECO:0000256" key="2">
    <source>
        <dbReference type="ARBA" id="ARBA00023015"/>
    </source>
</evidence>
<evidence type="ECO:0000256" key="3">
    <source>
        <dbReference type="ARBA" id="ARBA00023082"/>
    </source>
</evidence>
<dbReference type="AlphaFoldDB" id="A0A1H2BFR7"/>
<dbReference type="RefSeq" id="WP_092546480.1">
    <property type="nucleotide sequence ID" value="NZ_LT629758.1"/>
</dbReference>
<keyword evidence="3" id="KW-0731">Sigma factor</keyword>
<keyword evidence="10" id="KW-1185">Reference proteome</keyword>
<dbReference type="InterPro" id="IPR036388">
    <property type="entry name" value="WH-like_DNA-bd_sf"/>
</dbReference>